<protein>
    <recommendedName>
        <fullName evidence="2">CAAX prenyl protease 2/Lysostaphin resistance protein A-like domain-containing protein</fullName>
    </recommendedName>
</protein>
<feature type="transmembrane region" description="Helical" evidence="1">
    <location>
        <begin position="177"/>
        <end position="196"/>
    </location>
</feature>
<feature type="transmembrane region" description="Helical" evidence="1">
    <location>
        <begin position="131"/>
        <end position="149"/>
    </location>
</feature>
<dbReference type="Pfam" id="PF02517">
    <property type="entry name" value="Rce1-like"/>
    <property type="match status" value="1"/>
</dbReference>
<dbReference type="GO" id="GO:0004175">
    <property type="term" value="F:endopeptidase activity"/>
    <property type="evidence" value="ECO:0007669"/>
    <property type="project" value="UniProtKB-ARBA"/>
</dbReference>
<keyword evidence="1" id="KW-1133">Transmembrane helix</keyword>
<feature type="transmembrane region" description="Helical" evidence="1">
    <location>
        <begin position="259"/>
        <end position="282"/>
    </location>
</feature>
<dbReference type="AlphaFoldDB" id="A0A9J5Z199"/>
<dbReference type="Proteomes" id="UP000824120">
    <property type="component" value="Chromosome 5"/>
</dbReference>
<proteinExistence type="predicted"/>
<reference evidence="3 4" key="1">
    <citation type="submission" date="2020-09" db="EMBL/GenBank/DDBJ databases">
        <title>De no assembly of potato wild relative species, Solanum commersonii.</title>
        <authorList>
            <person name="Cho K."/>
        </authorList>
    </citation>
    <scope>NUCLEOTIDE SEQUENCE [LARGE SCALE GENOMIC DNA]</scope>
    <source>
        <strain evidence="3">LZ3.2</strain>
        <tissue evidence="3">Leaf</tissue>
    </source>
</reference>
<feature type="domain" description="CAAX prenyl protease 2/Lysostaphin resistance protein A-like" evidence="2">
    <location>
        <begin position="237"/>
        <end position="324"/>
    </location>
</feature>
<evidence type="ECO:0000256" key="1">
    <source>
        <dbReference type="SAM" id="Phobius"/>
    </source>
</evidence>
<accession>A0A9J5Z199</accession>
<keyword evidence="1" id="KW-0472">Membrane</keyword>
<keyword evidence="1" id="KW-0812">Transmembrane</keyword>
<dbReference type="PANTHER" id="PTHR43592:SF7">
    <property type="entry name" value="CAAX AMINO TERMINAL PROTEASE FAMILY PROTEIN"/>
    <property type="match status" value="1"/>
</dbReference>
<evidence type="ECO:0000313" key="3">
    <source>
        <dbReference type="EMBL" id="KAG5604862.1"/>
    </source>
</evidence>
<dbReference type="InterPro" id="IPR003675">
    <property type="entry name" value="Rce1/LyrA-like_dom"/>
</dbReference>
<dbReference type="OrthoDB" id="2017864at2759"/>
<dbReference type="EMBL" id="JACXVP010000005">
    <property type="protein sequence ID" value="KAG5604862.1"/>
    <property type="molecule type" value="Genomic_DNA"/>
</dbReference>
<dbReference type="GO" id="GO:0080120">
    <property type="term" value="P:CAAX-box protein maturation"/>
    <property type="evidence" value="ECO:0007669"/>
    <property type="project" value="UniProtKB-ARBA"/>
</dbReference>
<gene>
    <name evidence="3" type="ORF">H5410_026354</name>
</gene>
<feature type="transmembrane region" description="Helical" evidence="1">
    <location>
        <begin position="288"/>
        <end position="304"/>
    </location>
</feature>
<sequence>MGSLTTNNFLKFTTIVTSCRKFGDPNCSPRSVPPILCYVSSKKHEFVVHLNSGLISRMGFKANVRAFASQKSVKKSRKKGKTEKTDTAIPDKYLLSDNVNPDYVEDSKNASPLYTSEAGTYVPMIPSRGSVLKACIITSGLIGLLGIVIREGSHVASAGGLPFVDCSVEIPLTFQMWHLVLIAGLVILVSSCRYLLLKIWPDFAESSEAANSQFALFSVKHSEEKQVPFQVLSSLEPLDYIVVSLLPGISEELLFRGALLPLFGINWQSVVATASIFGILHLGSGRKYSFAVWATFVGIVYGYAKILSSTVVVPMAAHAVNNLVGGIIWRYTSNSSK</sequence>
<evidence type="ECO:0000313" key="4">
    <source>
        <dbReference type="Proteomes" id="UP000824120"/>
    </source>
</evidence>
<keyword evidence="4" id="KW-1185">Reference proteome</keyword>
<name>A0A9J5Z199_SOLCO</name>
<dbReference type="PANTHER" id="PTHR43592">
    <property type="entry name" value="CAAX AMINO TERMINAL PROTEASE"/>
    <property type="match status" value="1"/>
</dbReference>
<comment type="caution">
    <text evidence="3">The sequence shown here is derived from an EMBL/GenBank/DDBJ whole genome shotgun (WGS) entry which is preliminary data.</text>
</comment>
<evidence type="ECO:0000259" key="2">
    <source>
        <dbReference type="Pfam" id="PF02517"/>
    </source>
</evidence>
<organism evidence="3 4">
    <name type="scientific">Solanum commersonii</name>
    <name type="common">Commerson's wild potato</name>
    <name type="synonym">Commerson's nightshade</name>
    <dbReference type="NCBI Taxonomy" id="4109"/>
    <lineage>
        <taxon>Eukaryota</taxon>
        <taxon>Viridiplantae</taxon>
        <taxon>Streptophyta</taxon>
        <taxon>Embryophyta</taxon>
        <taxon>Tracheophyta</taxon>
        <taxon>Spermatophyta</taxon>
        <taxon>Magnoliopsida</taxon>
        <taxon>eudicotyledons</taxon>
        <taxon>Gunneridae</taxon>
        <taxon>Pentapetalae</taxon>
        <taxon>asterids</taxon>
        <taxon>lamiids</taxon>
        <taxon>Solanales</taxon>
        <taxon>Solanaceae</taxon>
        <taxon>Solanoideae</taxon>
        <taxon>Solaneae</taxon>
        <taxon>Solanum</taxon>
    </lineage>
</organism>